<dbReference type="AlphaFoldDB" id="A0A9W6NUU3"/>
<organism evidence="2 3">
    <name type="scientific">Pseudonocardia halophobica</name>
    <dbReference type="NCBI Taxonomy" id="29401"/>
    <lineage>
        <taxon>Bacteria</taxon>
        <taxon>Bacillati</taxon>
        <taxon>Actinomycetota</taxon>
        <taxon>Actinomycetes</taxon>
        <taxon>Pseudonocardiales</taxon>
        <taxon>Pseudonocardiaceae</taxon>
        <taxon>Pseudonocardia</taxon>
    </lineage>
</organism>
<dbReference type="InterPro" id="IPR002145">
    <property type="entry name" value="CopG"/>
</dbReference>
<evidence type="ECO:0000259" key="1">
    <source>
        <dbReference type="Pfam" id="PF01402"/>
    </source>
</evidence>
<comment type="caution">
    <text evidence="2">The sequence shown here is derived from an EMBL/GenBank/DDBJ whole genome shotgun (WGS) entry which is preliminary data.</text>
</comment>
<dbReference type="Pfam" id="PF01402">
    <property type="entry name" value="RHH_1"/>
    <property type="match status" value="1"/>
</dbReference>
<gene>
    <name evidence="2" type="ORF">GCM10017577_13090</name>
</gene>
<name>A0A9W6NUU3_9PSEU</name>
<accession>A0A9W6NUU3</accession>
<evidence type="ECO:0000313" key="3">
    <source>
        <dbReference type="Proteomes" id="UP001143463"/>
    </source>
</evidence>
<sequence length="89" mass="10015">MHRTQVLLEDEQYLRLREESARTGRSIGDLVRDAVEKRYGTSRAALRAALDGAFGAADEGDFDDLAGEEYVDRARGAWADRDARLGWTR</sequence>
<reference evidence="2" key="1">
    <citation type="journal article" date="2014" name="Int. J. Syst. Evol. Microbiol.">
        <title>Complete genome sequence of Corynebacterium casei LMG S-19264T (=DSM 44701T), isolated from a smear-ripened cheese.</title>
        <authorList>
            <consortium name="US DOE Joint Genome Institute (JGI-PGF)"/>
            <person name="Walter F."/>
            <person name="Albersmeier A."/>
            <person name="Kalinowski J."/>
            <person name="Ruckert C."/>
        </authorList>
    </citation>
    <scope>NUCLEOTIDE SEQUENCE</scope>
    <source>
        <strain evidence="2">VKM Ac-1069</strain>
    </source>
</reference>
<dbReference type="GO" id="GO:0006355">
    <property type="term" value="P:regulation of DNA-templated transcription"/>
    <property type="evidence" value="ECO:0007669"/>
    <property type="project" value="InterPro"/>
</dbReference>
<keyword evidence="3" id="KW-1185">Reference proteome</keyword>
<protein>
    <recommendedName>
        <fullName evidence="1">Ribbon-helix-helix protein CopG domain-containing protein</fullName>
    </recommendedName>
</protein>
<reference evidence="2" key="2">
    <citation type="submission" date="2023-01" db="EMBL/GenBank/DDBJ databases">
        <authorList>
            <person name="Sun Q."/>
            <person name="Evtushenko L."/>
        </authorList>
    </citation>
    <scope>NUCLEOTIDE SEQUENCE</scope>
    <source>
        <strain evidence="2">VKM Ac-1069</strain>
    </source>
</reference>
<feature type="domain" description="Ribbon-helix-helix protein CopG" evidence="1">
    <location>
        <begin position="2"/>
        <end position="40"/>
    </location>
</feature>
<dbReference type="Proteomes" id="UP001143463">
    <property type="component" value="Unassembled WGS sequence"/>
</dbReference>
<proteinExistence type="predicted"/>
<evidence type="ECO:0000313" key="2">
    <source>
        <dbReference type="EMBL" id="GLL10169.1"/>
    </source>
</evidence>
<dbReference type="RefSeq" id="WP_037040492.1">
    <property type="nucleotide sequence ID" value="NZ_BAAAUZ010000001.1"/>
</dbReference>
<dbReference type="EMBL" id="BSFQ01000004">
    <property type="protein sequence ID" value="GLL10169.1"/>
    <property type="molecule type" value="Genomic_DNA"/>
</dbReference>